<feature type="region of interest" description="Disordered" evidence="2">
    <location>
        <begin position="310"/>
        <end position="354"/>
    </location>
</feature>
<dbReference type="Proteomes" id="UP000272942">
    <property type="component" value="Unassembled WGS sequence"/>
</dbReference>
<evidence type="ECO:0000313" key="4">
    <source>
        <dbReference type="Proteomes" id="UP000272942"/>
    </source>
</evidence>
<dbReference type="SUPFAM" id="SSF81296">
    <property type="entry name" value="E set domains"/>
    <property type="match status" value="1"/>
</dbReference>
<protein>
    <submittedName>
        <fullName evidence="5">Filamin/ABP280 repeat protein</fullName>
    </submittedName>
</protein>
<reference evidence="5" key="1">
    <citation type="submission" date="2016-06" db="UniProtKB">
        <authorList>
            <consortium name="WormBaseParasite"/>
        </authorList>
    </citation>
    <scope>IDENTIFICATION</scope>
</reference>
<evidence type="ECO:0000256" key="1">
    <source>
        <dbReference type="PROSITE-ProRule" id="PRU00087"/>
    </source>
</evidence>
<evidence type="ECO:0000313" key="3">
    <source>
        <dbReference type="EMBL" id="VDP86000.1"/>
    </source>
</evidence>
<evidence type="ECO:0000313" key="5">
    <source>
        <dbReference type="WBParaSite" id="ECPE_0000983801-mRNA-1"/>
    </source>
</evidence>
<dbReference type="InterPro" id="IPR014756">
    <property type="entry name" value="Ig_E-set"/>
</dbReference>
<keyword evidence="4" id="KW-1185">Reference proteome</keyword>
<organism evidence="5">
    <name type="scientific">Echinostoma caproni</name>
    <dbReference type="NCBI Taxonomy" id="27848"/>
    <lineage>
        <taxon>Eukaryota</taxon>
        <taxon>Metazoa</taxon>
        <taxon>Spiralia</taxon>
        <taxon>Lophotrochozoa</taxon>
        <taxon>Platyhelminthes</taxon>
        <taxon>Trematoda</taxon>
        <taxon>Digenea</taxon>
        <taxon>Plagiorchiida</taxon>
        <taxon>Echinostomata</taxon>
        <taxon>Echinostomatoidea</taxon>
        <taxon>Echinostomatidae</taxon>
        <taxon>Echinostoma</taxon>
    </lineage>
</organism>
<dbReference type="EMBL" id="UZAN01048000">
    <property type="protein sequence ID" value="VDP86000.1"/>
    <property type="molecule type" value="Genomic_DNA"/>
</dbReference>
<dbReference type="PROSITE" id="PS50194">
    <property type="entry name" value="FILAMIN_REPEAT"/>
    <property type="match status" value="1"/>
</dbReference>
<feature type="compositionally biased region" description="Polar residues" evidence="2">
    <location>
        <begin position="323"/>
        <end position="337"/>
    </location>
</feature>
<reference evidence="3 4" key="2">
    <citation type="submission" date="2018-11" db="EMBL/GenBank/DDBJ databases">
        <authorList>
            <consortium name="Pathogen Informatics"/>
        </authorList>
    </citation>
    <scope>NUCLEOTIDE SEQUENCE [LARGE SCALE GENOMIC DNA]</scope>
    <source>
        <strain evidence="3 4">Egypt</strain>
    </source>
</reference>
<evidence type="ECO:0000256" key="2">
    <source>
        <dbReference type="SAM" id="MobiDB-lite"/>
    </source>
</evidence>
<feature type="repeat" description="Filamin" evidence="1">
    <location>
        <begin position="193"/>
        <end position="266"/>
    </location>
</feature>
<dbReference type="AlphaFoldDB" id="A0A183AS72"/>
<proteinExistence type="predicted"/>
<dbReference type="OrthoDB" id="264520at2759"/>
<dbReference type="InterPro" id="IPR013783">
    <property type="entry name" value="Ig-like_fold"/>
</dbReference>
<dbReference type="Pfam" id="PF00630">
    <property type="entry name" value="Filamin"/>
    <property type="match status" value="1"/>
</dbReference>
<dbReference type="InterPro" id="IPR017868">
    <property type="entry name" value="Filamin/ABP280_repeat-like"/>
</dbReference>
<sequence length="354" mass="40188">MSEQHYVHKALGEVIRLADEKALLAEEAIIKKEEELRETSRSCDETINELSAYFTTLAKQLEKWKILFTQEIQKNMSDIQMEFRSTASRIQMGLNKLKELRETSAQVLSMGQCSNSDLVYQVHSCIFSINQDIDSLNEFVGNCIPLKFVGKLNFEHMQKSDIGTLERLSDNLSAEILPSKLPKIKLGRLFHLDFRISKKYCEAARKFITYSVTKDDEQTQKVCAYLQDNKNGTYTLSFPITVIVPHTVNVYYLGEHIRNSPYTIAFKVDPNQVASAPQQNPPPIGVFQGSNKEISNEVPIMSGKIMGRAMGDDRDGGKRNRWQIPNENVQQNNNWSLMPSDCHIDSEGPQQGSS</sequence>
<accession>A0A183AS72</accession>
<dbReference type="WBParaSite" id="ECPE_0000983801-mRNA-1">
    <property type="protein sequence ID" value="ECPE_0000983801-mRNA-1"/>
    <property type="gene ID" value="ECPE_0000983801"/>
</dbReference>
<dbReference type="Gene3D" id="2.60.40.10">
    <property type="entry name" value="Immunoglobulins"/>
    <property type="match status" value="1"/>
</dbReference>
<name>A0A183AS72_9TREM</name>
<gene>
    <name evidence="3" type="ORF">ECPE_LOCUS9808</name>
</gene>